<evidence type="ECO:0000313" key="9">
    <source>
        <dbReference type="Proteomes" id="UP000320516"/>
    </source>
</evidence>
<organism evidence="8 9">
    <name type="scientific">Nitrospirillum amazonense</name>
    <dbReference type="NCBI Taxonomy" id="28077"/>
    <lineage>
        <taxon>Bacteria</taxon>
        <taxon>Pseudomonadati</taxon>
        <taxon>Pseudomonadota</taxon>
        <taxon>Alphaproteobacteria</taxon>
        <taxon>Rhodospirillales</taxon>
        <taxon>Azospirillaceae</taxon>
        <taxon>Nitrospirillum</taxon>
    </lineage>
</organism>
<dbReference type="GO" id="GO:0030091">
    <property type="term" value="P:protein repair"/>
    <property type="evidence" value="ECO:0007669"/>
    <property type="project" value="UniProtKB-UniRule"/>
</dbReference>
<dbReference type="GO" id="GO:0032259">
    <property type="term" value="P:methylation"/>
    <property type="evidence" value="ECO:0007669"/>
    <property type="project" value="UniProtKB-KW"/>
</dbReference>
<accession>A0A560JX29</accession>
<keyword evidence="5 7" id="KW-0808">Transferase</keyword>
<comment type="catalytic activity">
    <reaction evidence="7">
        <text>[protein]-L-isoaspartate + S-adenosyl-L-methionine = [protein]-L-isoaspartate alpha-methyl ester + S-adenosyl-L-homocysteine</text>
        <dbReference type="Rhea" id="RHEA:12705"/>
        <dbReference type="Rhea" id="RHEA-COMP:12143"/>
        <dbReference type="Rhea" id="RHEA-COMP:12144"/>
        <dbReference type="ChEBI" id="CHEBI:57856"/>
        <dbReference type="ChEBI" id="CHEBI:59789"/>
        <dbReference type="ChEBI" id="CHEBI:90596"/>
        <dbReference type="ChEBI" id="CHEBI:90598"/>
        <dbReference type="EC" id="2.1.1.77"/>
    </reaction>
</comment>
<protein>
    <recommendedName>
        <fullName evidence="7">Protein-L-isoaspartate O-methyltransferase</fullName>
        <ecNumber evidence="7">2.1.1.77</ecNumber>
    </recommendedName>
    <alternativeName>
        <fullName evidence="7">L-isoaspartyl protein carboxyl methyltransferase</fullName>
    </alternativeName>
    <alternativeName>
        <fullName evidence="7">Protein L-isoaspartyl methyltransferase</fullName>
    </alternativeName>
    <alternativeName>
        <fullName evidence="7">Protein-beta-aspartate methyltransferase</fullName>
        <shortName evidence="7">PIMT</shortName>
    </alternativeName>
</protein>
<dbReference type="PANTHER" id="PTHR11579">
    <property type="entry name" value="PROTEIN-L-ISOASPARTATE O-METHYLTRANSFERASE"/>
    <property type="match status" value="1"/>
</dbReference>
<dbReference type="GO" id="GO:0005737">
    <property type="term" value="C:cytoplasm"/>
    <property type="evidence" value="ECO:0007669"/>
    <property type="project" value="UniProtKB-SubCell"/>
</dbReference>
<comment type="subcellular location">
    <subcellularLocation>
        <location evidence="1 7">Cytoplasm</location>
    </subcellularLocation>
</comment>
<dbReference type="PANTHER" id="PTHR11579:SF0">
    <property type="entry name" value="PROTEIN-L-ISOASPARTATE(D-ASPARTATE) O-METHYLTRANSFERASE"/>
    <property type="match status" value="1"/>
</dbReference>
<dbReference type="NCBIfam" id="NF001453">
    <property type="entry name" value="PRK00312.1"/>
    <property type="match status" value="1"/>
</dbReference>
<evidence type="ECO:0000256" key="4">
    <source>
        <dbReference type="ARBA" id="ARBA00022603"/>
    </source>
</evidence>
<dbReference type="RefSeq" id="WP_211106947.1">
    <property type="nucleotide sequence ID" value="NZ_JARPAF010000002.1"/>
</dbReference>
<dbReference type="PROSITE" id="PS01279">
    <property type="entry name" value="PCMT"/>
    <property type="match status" value="1"/>
</dbReference>
<evidence type="ECO:0000256" key="7">
    <source>
        <dbReference type="HAMAP-Rule" id="MF_00090"/>
    </source>
</evidence>
<dbReference type="AlphaFoldDB" id="A0A560JX29"/>
<dbReference type="EMBL" id="VITV01000004">
    <property type="protein sequence ID" value="TWB75621.1"/>
    <property type="molecule type" value="Genomic_DNA"/>
</dbReference>
<dbReference type="CDD" id="cd02440">
    <property type="entry name" value="AdoMet_MTases"/>
    <property type="match status" value="1"/>
</dbReference>
<keyword evidence="6 7" id="KW-0949">S-adenosyl-L-methionine</keyword>
<dbReference type="NCBIfam" id="TIGR00080">
    <property type="entry name" value="pimt"/>
    <property type="match status" value="1"/>
</dbReference>
<evidence type="ECO:0000256" key="2">
    <source>
        <dbReference type="ARBA" id="ARBA00005369"/>
    </source>
</evidence>
<dbReference type="InterPro" id="IPR000682">
    <property type="entry name" value="PCMT"/>
</dbReference>
<keyword evidence="4 7" id="KW-0489">Methyltransferase</keyword>
<dbReference type="InterPro" id="IPR029063">
    <property type="entry name" value="SAM-dependent_MTases_sf"/>
</dbReference>
<comment type="similarity">
    <text evidence="2 7">Belongs to the methyltransferase superfamily. L-isoaspartyl/D-aspartyl protein methyltransferase family.</text>
</comment>
<dbReference type="Gene3D" id="3.40.50.150">
    <property type="entry name" value="Vaccinia Virus protein VP39"/>
    <property type="match status" value="1"/>
</dbReference>
<keyword evidence="3 7" id="KW-0963">Cytoplasm</keyword>
<proteinExistence type="inferred from homology"/>
<name>A0A560JX29_9PROT</name>
<dbReference type="Pfam" id="PF01135">
    <property type="entry name" value="PCMT"/>
    <property type="match status" value="1"/>
</dbReference>
<dbReference type="GO" id="GO:0004719">
    <property type="term" value="F:protein-L-isoaspartate (D-aspartate) O-methyltransferase activity"/>
    <property type="evidence" value="ECO:0007669"/>
    <property type="project" value="UniProtKB-UniRule"/>
</dbReference>
<evidence type="ECO:0000313" key="8">
    <source>
        <dbReference type="EMBL" id="TWB75621.1"/>
    </source>
</evidence>
<comment type="function">
    <text evidence="7">Catalyzes the methyl esterification of L-isoaspartyl residues in peptides and proteins that result from spontaneous decomposition of normal L-aspartyl and L-asparaginyl residues. It plays a role in the repair and/or degradation of damaged proteins.</text>
</comment>
<evidence type="ECO:0000256" key="5">
    <source>
        <dbReference type="ARBA" id="ARBA00022679"/>
    </source>
</evidence>
<sequence>MAWFGKSGASGGGAVVDLVARRDEREALVATIARRMRADRPLGLPALSPRVAAALMGTPRELFTPADQAPYAYHDQVLPLAAGQTLSQPSLVALMTELLDVHPGDRVLEVGVGSGYQTALLAHLGATVFGLEVIADLAQAAERRLAALGIRNVTLRIGDGHGGWPEAAPFDAILAACATPAVPPALVNQLRPGGRLLLPVGPARGAQQLCLVEKGRDGQVRERPLLAVAFVPMVEG</sequence>
<evidence type="ECO:0000256" key="6">
    <source>
        <dbReference type="ARBA" id="ARBA00022691"/>
    </source>
</evidence>
<dbReference type="HAMAP" id="MF_00090">
    <property type="entry name" value="PIMT"/>
    <property type="match status" value="1"/>
</dbReference>
<dbReference type="EC" id="2.1.1.77" evidence="7"/>
<reference evidence="8 9" key="1">
    <citation type="submission" date="2019-06" db="EMBL/GenBank/DDBJ databases">
        <title>Genomic Encyclopedia of Type Strains, Phase IV (KMG-V): Genome sequencing to study the core and pangenomes of soil and plant-associated prokaryotes.</title>
        <authorList>
            <person name="Whitman W."/>
        </authorList>
    </citation>
    <scope>NUCLEOTIDE SEQUENCE [LARGE SCALE GENOMIC DNA]</scope>
    <source>
        <strain evidence="8 9">BR 12005</strain>
    </source>
</reference>
<dbReference type="Proteomes" id="UP000320516">
    <property type="component" value="Unassembled WGS sequence"/>
</dbReference>
<comment type="caution">
    <text evidence="8">The sequence shown here is derived from an EMBL/GenBank/DDBJ whole genome shotgun (WGS) entry which is preliminary data.</text>
</comment>
<gene>
    <name evidence="7" type="primary">pcm</name>
    <name evidence="8" type="ORF">FBZ87_104734</name>
</gene>
<evidence type="ECO:0000256" key="1">
    <source>
        <dbReference type="ARBA" id="ARBA00004496"/>
    </source>
</evidence>
<dbReference type="SUPFAM" id="SSF53335">
    <property type="entry name" value="S-adenosyl-L-methionine-dependent methyltransferases"/>
    <property type="match status" value="1"/>
</dbReference>
<feature type="active site" evidence="7">
    <location>
        <position position="87"/>
    </location>
</feature>
<evidence type="ECO:0000256" key="3">
    <source>
        <dbReference type="ARBA" id="ARBA00022490"/>
    </source>
</evidence>